<sequence length="807" mass="88607">MEVKPFVPLVDYPREIRGSLRLVLQIKDAFIAAFNSVEEYRRQLLACQRGFSRGLAVYNLTVGLESIKQLRAELEEVERKVEAKAVRNRVLRHYLKKTYMANPPSNVLQAVRATRVLLGTAIPSHKVKRKKGVVVQCEGPPSLMPISAGIETALHGGLEPHSGGVNVDRLHVPPEVDLSVAFTPSGQPLLPVVEFYRGFFFLQMHFQVTMCLVANYSMPFVTNPVSLGKRIRGWPREPLKGKNESIGERLKNIQSELTVLLKRLEECLDLVQEKIIQDKIIENYYRTHVHAQEKVSKQLLRCIQEQRKYGDALDTQNDRLAGLATKVDAGFPKIAKFHTFTGAEGIYEVVDSFSDELTTDAQTVPDQGQGSTNCSPDYMQEEMSSYMRHRSTSTGGAEQLSLSPSERILGESKSATLAPPMSDSVNQLLIGSDAVAPGVTGVRVSQSTIQAGQMTTEEADIPEQEAEGEEINPSVPVTRVQPPTPTESLTSELENVVQSNEIPVEAPPVYSDAGVPMQQQQQPSEPVVETAPVEEPMVESLPPQETEATQPSPEEPIDGEAGGGKEAQDKTSVNSNNSEFANQSNPMRMAVESMTSQTTLSFLPQPTRKSGHLMFTQTSSSAPASSPVSGSSSRADMQVPFGGSGQHNAYAGQSGSALSDGFNSPTLSYAGSDQPSLDRISRARRHSKNALPDINDNNSLVASRNCHRSVPSYSQQIEADEAFVGSEAQSLRRSIPVVSVSTCIPQWARERLTRAHDQPLTEEGLCLDHNRGWISRAALEKRQLLIEKILKTDGQHLEEIFNAILRK</sequence>
<dbReference type="WBParaSite" id="SSLN_0001523001-mRNA-1">
    <property type="protein sequence ID" value="SSLN_0001523001-mRNA-1"/>
    <property type="gene ID" value="SSLN_0001523001"/>
</dbReference>
<keyword evidence="1" id="KW-0175">Coiled coil</keyword>
<dbReference type="AlphaFoldDB" id="A0A183TDX7"/>
<evidence type="ECO:0000313" key="6">
    <source>
        <dbReference type="WBParaSite" id="SSLN_0001523001-mRNA-1"/>
    </source>
</evidence>
<reference evidence="4 5" key="2">
    <citation type="submission" date="2018-11" db="EMBL/GenBank/DDBJ databases">
        <authorList>
            <consortium name="Pathogen Informatics"/>
        </authorList>
    </citation>
    <scope>NUCLEOTIDE SEQUENCE [LARGE SCALE GENOMIC DNA]</scope>
    <source>
        <strain evidence="4 5">NST_G2</strain>
    </source>
</reference>
<gene>
    <name evidence="4" type="ORF">SSLN_LOCUS14675</name>
</gene>
<evidence type="ECO:0000256" key="1">
    <source>
        <dbReference type="SAM" id="Coils"/>
    </source>
</evidence>
<evidence type="ECO:0000313" key="5">
    <source>
        <dbReference type="Proteomes" id="UP000275846"/>
    </source>
</evidence>
<evidence type="ECO:0000259" key="3">
    <source>
        <dbReference type="Pfam" id="PF19014"/>
    </source>
</evidence>
<feature type="compositionally biased region" description="Low complexity" evidence="2">
    <location>
        <begin position="619"/>
        <end position="633"/>
    </location>
</feature>
<protein>
    <submittedName>
        <fullName evidence="6">DUF5743 domain-containing protein</fullName>
    </submittedName>
</protein>
<evidence type="ECO:0000256" key="2">
    <source>
        <dbReference type="SAM" id="MobiDB-lite"/>
    </source>
</evidence>
<feature type="compositionally biased region" description="Low complexity" evidence="2">
    <location>
        <begin position="518"/>
        <end position="539"/>
    </location>
</feature>
<feature type="compositionally biased region" description="Polar residues" evidence="2">
    <location>
        <begin position="570"/>
        <end position="585"/>
    </location>
</feature>
<dbReference type="OrthoDB" id="6272577at2759"/>
<dbReference type="InterPro" id="IPR044041">
    <property type="entry name" value="DUF5743"/>
</dbReference>
<feature type="compositionally biased region" description="Acidic residues" evidence="2">
    <location>
        <begin position="457"/>
        <end position="470"/>
    </location>
</feature>
<feature type="region of interest" description="Disordered" evidence="2">
    <location>
        <begin position="383"/>
        <end position="404"/>
    </location>
</feature>
<accession>A0A183TDX7</accession>
<feature type="coiled-coil region" evidence="1">
    <location>
        <begin position="60"/>
        <end position="87"/>
    </location>
</feature>
<feature type="region of interest" description="Disordered" evidence="2">
    <location>
        <begin position="449"/>
        <end position="489"/>
    </location>
</feature>
<organism evidence="6">
    <name type="scientific">Schistocephalus solidus</name>
    <name type="common">Tapeworm</name>
    <dbReference type="NCBI Taxonomy" id="70667"/>
    <lineage>
        <taxon>Eukaryota</taxon>
        <taxon>Metazoa</taxon>
        <taxon>Spiralia</taxon>
        <taxon>Lophotrochozoa</taxon>
        <taxon>Platyhelminthes</taxon>
        <taxon>Cestoda</taxon>
        <taxon>Eucestoda</taxon>
        <taxon>Diphyllobothriidea</taxon>
        <taxon>Diphyllobothriidae</taxon>
        <taxon>Schistocephalus</taxon>
    </lineage>
</organism>
<name>A0A183TDX7_SCHSO</name>
<feature type="region of interest" description="Disordered" evidence="2">
    <location>
        <begin position="616"/>
        <end position="657"/>
    </location>
</feature>
<evidence type="ECO:0000313" key="4">
    <source>
        <dbReference type="EMBL" id="VDM01061.1"/>
    </source>
</evidence>
<dbReference type="Proteomes" id="UP000275846">
    <property type="component" value="Unassembled WGS sequence"/>
</dbReference>
<dbReference type="EMBL" id="UYSU01039198">
    <property type="protein sequence ID" value="VDM01061.1"/>
    <property type="molecule type" value="Genomic_DNA"/>
</dbReference>
<feature type="region of interest" description="Disordered" evidence="2">
    <location>
        <begin position="506"/>
        <end position="585"/>
    </location>
</feature>
<keyword evidence="5" id="KW-1185">Reference proteome</keyword>
<feature type="compositionally biased region" description="Polar residues" evidence="2">
    <location>
        <begin position="392"/>
        <end position="404"/>
    </location>
</feature>
<feature type="domain" description="DUF5743" evidence="3">
    <location>
        <begin position="42"/>
        <end position="340"/>
    </location>
</feature>
<reference evidence="6" key="1">
    <citation type="submission" date="2016-06" db="UniProtKB">
        <authorList>
            <consortium name="WormBaseParasite"/>
        </authorList>
    </citation>
    <scope>IDENTIFICATION</scope>
</reference>
<dbReference type="Pfam" id="PF19014">
    <property type="entry name" value="DUF5743"/>
    <property type="match status" value="1"/>
</dbReference>
<proteinExistence type="predicted"/>